<evidence type="ECO:0000256" key="2">
    <source>
        <dbReference type="ARBA" id="ARBA00022692"/>
    </source>
</evidence>
<keyword evidence="3 5" id="KW-1133">Transmembrane helix</keyword>
<comment type="subcellular location">
    <subcellularLocation>
        <location evidence="1">Membrane</location>
        <topology evidence="1">Multi-pass membrane protein</topology>
    </subcellularLocation>
</comment>
<evidence type="ECO:0000313" key="7">
    <source>
        <dbReference type="Proteomes" id="UP000316968"/>
    </source>
</evidence>
<dbReference type="PANTHER" id="PTHR33514">
    <property type="entry name" value="PROTEIN ABCI12, CHLOROPLASTIC"/>
    <property type="match status" value="1"/>
</dbReference>
<dbReference type="Pfam" id="PF02361">
    <property type="entry name" value="CbiQ"/>
    <property type="match status" value="1"/>
</dbReference>
<dbReference type="EMBL" id="CP041217">
    <property type="protein sequence ID" value="QDH21786.1"/>
    <property type="molecule type" value="Genomic_DNA"/>
</dbReference>
<keyword evidence="7" id="KW-1185">Reference proteome</keyword>
<feature type="transmembrane region" description="Helical" evidence="5">
    <location>
        <begin position="258"/>
        <end position="277"/>
    </location>
</feature>
<evidence type="ECO:0000256" key="5">
    <source>
        <dbReference type="SAM" id="Phobius"/>
    </source>
</evidence>
<dbReference type="AlphaFoldDB" id="A0A4Y6UZD6"/>
<organism evidence="6 7">
    <name type="scientific">Saccharibacillus brassicae</name>
    <dbReference type="NCBI Taxonomy" id="2583377"/>
    <lineage>
        <taxon>Bacteria</taxon>
        <taxon>Bacillati</taxon>
        <taxon>Bacillota</taxon>
        <taxon>Bacilli</taxon>
        <taxon>Bacillales</taxon>
        <taxon>Paenibacillaceae</taxon>
        <taxon>Saccharibacillus</taxon>
    </lineage>
</organism>
<dbReference type="OrthoDB" id="8075495at2"/>
<sequence>MRDKLILGRMIPTGSPVHGLDPRAKIAAMLLFTAALVLSDGWPALALLAPCAAAVLAATKIPPRTYARALRPLRWLMLFVFLFQLLGGAGSGSAELPAAGGGAWEWTLGPVTLTAAAVSGALLAVCRMALLILFTSLLTFTTTPSMLSRGVEGLIKPLARRGTGAERFALMLRLALRFIPALLEEAQTILKAQAARGADYEEMNMRSKARLLLSLLVPVTVGAFRRAEELTTSLEARGYRIGAPRTAYRPLAWRGADTGFMLLFVLLPIGTLLLRLAA</sequence>
<accession>A0A4Y6UZD6</accession>
<name>A0A4Y6UZD6_SACBS</name>
<proteinExistence type="predicted"/>
<evidence type="ECO:0000256" key="3">
    <source>
        <dbReference type="ARBA" id="ARBA00022989"/>
    </source>
</evidence>
<dbReference type="GO" id="GO:0005886">
    <property type="term" value="C:plasma membrane"/>
    <property type="evidence" value="ECO:0007669"/>
    <property type="project" value="UniProtKB-ARBA"/>
</dbReference>
<dbReference type="PANTHER" id="PTHR33514:SF13">
    <property type="entry name" value="PROTEIN ABCI12, CHLOROPLASTIC"/>
    <property type="match status" value="1"/>
</dbReference>
<dbReference type="InterPro" id="IPR003339">
    <property type="entry name" value="ABC/ECF_trnsptr_transmembrane"/>
</dbReference>
<evidence type="ECO:0000256" key="4">
    <source>
        <dbReference type="ARBA" id="ARBA00023136"/>
    </source>
</evidence>
<dbReference type="KEGG" id="saca:FFV09_13590"/>
<evidence type="ECO:0000313" key="6">
    <source>
        <dbReference type="EMBL" id="QDH21786.1"/>
    </source>
</evidence>
<evidence type="ECO:0000256" key="1">
    <source>
        <dbReference type="ARBA" id="ARBA00004141"/>
    </source>
</evidence>
<keyword evidence="4 5" id="KW-0472">Membrane</keyword>
<protein>
    <submittedName>
        <fullName evidence="6">Energy-coupling factor transporter transmembrane protein EcfT</fullName>
    </submittedName>
</protein>
<dbReference type="Proteomes" id="UP000316968">
    <property type="component" value="Chromosome"/>
</dbReference>
<feature type="transmembrane region" description="Helical" evidence="5">
    <location>
        <begin position="114"/>
        <end position="140"/>
    </location>
</feature>
<gene>
    <name evidence="6" type="ORF">FFV09_13590</name>
</gene>
<feature type="transmembrane region" description="Helical" evidence="5">
    <location>
        <begin position="73"/>
        <end position="94"/>
    </location>
</feature>
<dbReference type="RefSeq" id="WP_141448330.1">
    <property type="nucleotide sequence ID" value="NZ_CP041217.1"/>
</dbReference>
<keyword evidence="2 5" id="KW-0812">Transmembrane</keyword>
<reference evidence="6 7" key="1">
    <citation type="submission" date="2019-06" db="EMBL/GenBank/DDBJ databases">
        <title>Saccharibacillus brassicae sp. nov., an endophytic bacterium isolated from Chinese cabbage seeds (Brassica pekinensis).</title>
        <authorList>
            <person name="Jiang L."/>
            <person name="Lee J."/>
            <person name="Kim S.W."/>
        </authorList>
    </citation>
    <scope>NUCLEOTIDE SEQUENCE [LARGE SCALE GENOMIC DNA]</scope>
    <source>
        <strain evidence="7">KCTC 43072 / ATSA2</strain>
    </source>
</reference>
<dbReference type="CDD" id="cd16914">
    <property type="entry name" value="EcfT"/>
    <property type="match status" value="1"/>
</dbReference>